<evidence type="ECO:0000313" key="3">
    <source>
        <dbReference type="Proteomes" id="UP001195483"/>
    </source>
</evidence>
<dbReference type="EMBL" id="JAEAOA010000427">
    <property type="protein sequence ID" value="KAK3584446.1"/>
    <property type="molecule type" value="Genomic_DNA"/>
</dbReference>
<dbReference type="Gene3D" id="1.10.418.10">
    <property type="entry name" value="Calponin-like domain"/>
    <property type="match status" value="1"/>
</dbReference>
<dbReference type="PANTHER" id="PTHR12509">
    <property type="entry name" value="SPERMATOGENESIS-ASSOCIATED 4-RELATED"/>
    <property type="match status" value="1"/>
</dbReference>
<dbReference type="InterPro" id="IPR036872">
    <property type="entry name" value="CH_dom_sf"/>
</dbReference>
<dbReference type="GO" id="GO:0005930">
    <property type="term" value="C:axoneme"/>
    <property type="evidence" value="ECO:0007669"/>
    <property type="project" value="TreeGrafter"/>
</dbReference>
<dbReference type="PANTHER" id="PTHR12509:SF9">
    <property type="entry name" value="SPERM FLAGELLAR PROTEIN 1 ISOFORM X1"/>
    <property type="match status" value="1"/>
</dbReference>
<dbReference type="Proteomes" id="UP001195483">
    <property type="component" value="Unassembled WGS sequence"/>
</dbReference>
<dbReference type="InterPro" id="IPR010441">
    <property type="entry name" value="CH_2"/>
</dbReference>
<dbReference type="Pfam" id="PF06294">
    <property type="entry name" value="CH_2"/>
    <property type="match status" value="1"/>
</dbReference>
<name>A0AAE0VNS9_9BIVA</name>
<dbReference type="FunFam" id="1.10.418.10:FF:000059">
    <property type="entry name" value="RIKEN cDNA 6430531B16 gene"/>
    <property type="match status" value="1"/>
</dbReference>
<dbReference type="GO" id="GO:0051493">
    <property type="term" value="P:regulation of cytoskeleton organization"/>
    <property type="evidence" value="ECO:0007669"/>
    <property type="project" value="TreeGrafter"/>
</dbReference>
<dbReference type="SUPFAM" id="SSF47576">
    <property type="entry name" value="Calponin-homology domain, CH-domain"/>
    <property type="match status" value="1"/>
</dbReference>
<sequence length="282" mass="32535">MSKMKDSFKDNRDKTGMEGFDEAELEELYTWVDSIPLSRPKRNIGRDFADGVLVAEIIKHEIPPRYNLVEIHNYTSANSATKKTENWLVLNRKVFSKLNFELADDVIKDIVTCKPGTIEKVLMMLRVKLARAEWELKRKEENAMNDKPEADQNMGSPGRKGKVMKVTMEDKRVPVQPTLKGAPEYYGAVVTSEYLQLRGWNSGVEHYPRIPKQKVVRTLAETDVVPRILLEEREQECLAKDETIKILQAKIQRLEHLVHLKDLRLDELQARIDVARPTGNKR</sequence>
<protein>
    <recommendedName>
        <fullName evidence="1">Calponin-homology (CH) domain-containing protein</fullName>
    </recommendedName>
</protein>
<evidence type="ECO:0000313" key="2">
    <source>
        <dbReference type="EMBL" id="KAK3584446.1"/>
    </source>
</evidence>
<keyword evidence="3" id="KW-1185">Reference proteome</keyword>
<dbReference type="InterPro" id="IPR052111">
    <property type="entry name" value="Spermatogenesis_Ciliary_MAP"/>
</dbReference>
<dbReference type="AlphaFoldDB" id="A0AAE0VNS9"/>
<organism evidence="2 3">
    <name type="scientific">Potamilus streckersoni</name>
    <dbReference type="NCBI Taxonomy" id="2493646"/>
    <lineage>
        <taxon>Eukaryota</taxon>
        <taxon>Metazoa</taxon>
        <taxon>Spiralia</taxon>
        <taxon>Lophotrochozoa</taxon>
        <taxon>Mollusca</taxon>
        <taxon>Bivalvia</taxon>
        <taxon>Autobranchia</taxon>
        <taxon>Heteroconchia</taxon>
        <taxon>Palaeoheterodonta</taxon>
        <taxon>Unionida</taxon>
        <taxon>Unionoidea</taxon>
        <taxon>Unionidae</taxon>
        <taxon>Ambleminae</taxon>
        <taxon>Lampsilini</taxon>
        <taxon>Potamilus</taxon>
    </lineage>
</organism>
<comment type="caution">
    <text evidence="2">The sequence shown here is derived from an EMBL/GenBank/DDBJ whole genome shotgun (WGS) entry which is preliminary data.</text>
</comment>
<proteinExistence type="predicted"/>
<reference evidence="2" key="3">
    <citation type="submission" date="2023-05" db="EMBL/GenBank/DDBJ databases">
        <authorList>
            <person name="Smith C.H."/>
        </authorList>
    </citation>
    <scope>NUCLEOTIDE SEQUENCE</scope>
    <source>
        <strain evidence="2">CHS0354</strain>
        <tissue evidence="2">Mantle</tissue>
    </source>
</reference>
<dbReference type="GO" id="GO:0008017">
    <property type="term" value="F:microtubule binding"/>
    <property type="evidence" value="ECO:0007669"/>
    <property type="project" value="TreeGrafter"/>
</dbReference>
<evidence type="ECO:0000259" key="1">
    <source>
        <dbReference type="PROSITE" id="PS50021"/>
    </source>
</evidence>
<accession>A0AAE0VNS9</accession>
<dbReference type="PROSITE" id="PS50021">
    <property type="entry name" value="CH"/>
    <property type="match status" value="1"/>
</dbReference>
<gene>
    <name evidence="2" type="ORF">CHS0354_006066</name>
</gene>
<reference evidence="2" key="1">
    <citation type="journal article" date="2021" name="Genome Biol. Evol.">
        <title>A High-Quality Reference Genome for a Parasitic Bivalve with Doubly Uniparental Inheritance (Bivalvia: Unionida).</title>
        <authorList>
            <person name="Smith C.H."/>
        </authorList>
    </citation>
    <scope>NUCLEOTIDE SEQUENCE</scope>
    <source>
        <strain evidence="2">CHS0354</strain>
    </source>
</reference>
<reference evidence="2" key="2">
    <citation type="journal article" date="2021" name="Genome Biol. Evol.">
        <title>Developing a high-quality reference genome for a parasitic bivalve with doubly uniparental inheritance (Bivalvia: Unionida).</title>
        <authorList>
            <person name="Smith C.H."/>
        </authorList>
    </citation>
    <scope>NUCLEOTIDE SEQUENCE</scope>
    <source>
        <strain evidence="2">CHS0354</strain>
        <tissue evidence="2">Mantle</tissue>
    </source>
</reference>
<dbReference type="InterPro" id="IPR001715">
    <property type="entry name" value="CH_dom"/>
</dbReference>
<feature type="domain" description="Calponin-homology (CH)" evidence="1">
    <location>
        <begin position="22"/>
        <end position="130"/>
    </location>
</feature>